<organism evidence="3 4">
    <name type="scientific">Dyadobacter luticola</name>
    <dbReference type="NCBI Taxonomy" id="1979387"/>
    <lineage>
        <taxon>Bacteria</taxon>
        <taxon>Pseudomonadati</taxon>
        <taxon>Bacteroidota</taxon>
        <taxon>Cytophagia</taxon>
        <taxon>Cytophagales</taxon>
        <taxon>Spirosomataceae</taxon>
        <taxon>Dyadobacter</taxon>
    </lineage>
</organism>
<evidence type="ECO:0000313" key="3">
    <source>
        <dbReference type="EMBL" id="TLV02212.1"/>
    </source>
</evidence>
<dbReference type="Pfam" id="PF18962">
    <property type="entry name" value="Por_Secre_tail"/>
    <property type="match status" value="1"/>
</dbReference>
<keyword evidence="4" id="KW-1185">Reference proteome</keyword>
<comment type="caution">
    <text evidence="3">The sequence shown here is derived from an EMBL/GenBank/DDBJ whole genome shotgun (WGS) entry which is preliminary data.</text>
</comment>
<dbReference type="Proteomes" id="UP000306402">
    <property type="component" value="Unassembled WGS sequence"/>
</dbReference>
<evidence type="ECO:0000259" key="2">
    <source>
        <dbReference type="Pfam" id="PF18962"/>
    </source>
</evidence>
<dbReference type="AlphaFoldDB" id="A0A5R9L0Z4"/>
<gene>
    <name evidence="3" type="ORF">FEN17_00800</name>
</gene>
<reference evidence="3 4" key="1">
    <citation type="submission" date="2019-05" db="EMBL/GenBank/DDBJ databases">
        <authorList>
            <person name="Qu J.-H."/>
        </authorList>
    </citation>
    <scope>NUCLEOTIDE SEQUENCE [LARGE SCALE GENOMIC DNA]</scope>
    <source>
        <strain evidence="3 4">T17</strain>
    </source>
</reference>
<sequence>MKMKKHFIITTISVLSILSCEVLAQQAQDKSKDENERLYFYPSYDVSRIIKGSLALYPNPASKTVKVALGDRAEFVDINGAILLVYDELGRVVVNKKFDDEYLDVSTFPAGQYIVSLRKDKLVYSEKLAVIK</sequence>
<feature type="signal peptide" evidence="1">
    <location>
        <begin position="1"/>
        <end position="24"/>
    </location>
</feature>
<dbReference type="InterPro" id="IPR026444">
    <property type="entry name" value="Secre_tail"/>
</dbReference>
<proteinExistence type="predicted"/>
<protein>
    <submittedName>
        <fullName evidence="3">T9SS type A sorting domain-containing protein</fullName>
    </submittedName>
</protein>
<dbReference type="NCBIfam" id="TIGR04183">
    <property type="entry name" value="Por_Secre_tail"/>
    <property type="match status" value="1"/>
</dbReference>
<dbReference type="PROSITE" id="PS51257">
    <property type="entry name" value="PROKAR_LIPOPROTEIN"/>
    <property type="match status" value="1"/>
</dbReference>
<dbReference type="EMBL" id="VCEJ01000002">
    <property type="protein sequence ID" value="TLV02212.1"/>
    <property type="molecule type" value="Genomic_DNA"/>
</dbReference>
<feature type="domain" description="Secretion system C-terminal sorting" evidence="2">
    <location>
        <begin position="56"/>
        <end position="130"/>
    </location>
</feature>
<dbReference type="OrthoDB" id="965941at2"/>
<evidence type="ECO:0000313" key="4">
    <source>
        <dbReference type="Proteomes" id="UP000306402"/>
    </source>
</evidence>
<keyword evidence="1" id="KW-0732">Signal</keyword>
<name>A0A5R9L0Z4_9BACT</name>
<accession>A0A5R9L0Z4</accession>
<evidence type="ECO:0000256" key="1">
    <source>
        <dbReference type="SAM" id="SignalP"/>
    </source>
</evidence>
<feature type="chain" id="PRO_5024422106" evidence="1">
    <location>
        <begin position="25"/>
        <end position="132"/>
    </location>
</feature>